<dbReference type="PROSITE" id="PS01117">
    <property type="entry name" value="HTH_MARR_1"/>
    <property type="match status" value="1"/>
</dbReference>
<protein>
    <recommendedName>
        <fullName evidence="4">HTH marR-type domain-containing protein</fullName>
    </recommendedName>
</protein>
<sequence length="158" mass="17304">MPPTIPKDPLVCNGAALRKATRRISQLYDAFLTPCGLSVSQRSILVHIDRAGNPTMTELAYAMVLDRSALARNIKPLERAGYLTQVPDALDGRSKRVQLTAGGKAALTQANRLWRKAQNRFEEVYGAQRAAALRAALAELYSDQFADAFVNGTDTSQR</sequence>
<feature type="domain" description="HTH marR-type" evidence="4">
    <location>
        <begin position="10"/>
        <end position="142"/>
    </location>
</feature>
<dbReference type="PRINTS" id="PR00598">
    <property type="entry name" value="HTHMARR"/>
</dbReference>
<proteinExistence type="predicted"/>
<dbReference type="SMART" id="SM00347">
    <property type="entry name" value="HTH_MARR"/>
    <property type="match status" value="1"/>
</dbReference>
<dbReference type="InterPro" id="IPR000835">
    <property type="entry name" value="HTH_MarR-typ"/>
</dbReference>
<dbReference type="AlphaFoldDB" id="A0A6J5CYG3"/>
<organism evidence="5 6">
    <name type="scientific">Paraburkholderia solisilvae</name>
    <dbReference type="NCBI Taxonomy" id="624376"/>
    <lineage>
        <taxon>Bacteria</taxon>
        <taxon>Pseudomonadati</taxon>
        <taxon>Pseudomonadota</taxon>
        <taxon>Betaproteobacteria</taxon>
        <taxon>Burkholderiales</taxon>
        <taxon>Burkholderiaceae</taxon>
        <taxon>Paraburkholderia</taxon>
    </lineage>
</organism>
<keyword evidence="1" id="KW-0805">Transcription regulation</keyword>
<dbReference type="InterPro" id="IPR036390">
    <property type="entry name" value="WH_DNA-bd_sf"/>
</dbReference>
<dbReference type="EMBL" id="CADIKF010000001">
    <property type="protein sequence ID" value="CAB3745895.1"/>
    <property type="molecule type" value="Genomic_DNA"/>
</dbReference>
<dbReference type="SUPFAM" id="SSF46785">
    <property type="entry name" value="Winged helix' DNA-binding domain"/>
    <property type="match status" value="1"/>
</dbReference>
<dbReference type="PANTHER" id="PTHR33164:SF105">
    <property type="entry name" value="TRANSCRIPTIONAL REPRESSOR PROTEIN-RELATED"/>
    <property type="match status" value="1"/>
</dbReference>
<dbReference type="PANTHER" id="PTHR33164">
    <property type="entry name" value="TRANSCRIPTIONAL REGULATOR, MARR FAMILY"/>
    <property type="match status" value="1"/>
</dbReference>
<dbReference type="RefSeq" id="WP_246270017.1">
    <property type="nucleotide sequence ID" value="NZ_CADIKF010000001.1"/>
</dbReference>
<dbReference type="InterPro" id="IPR023187">
    <property type="entry name" value="Tscrpt_reg_MarR-type_CS"/>
</dbReference>
<reference evidence="5 6" key="1">
    <citation type="submission" date="2020-04" db="EMBL/GenBank/DDBJ databases">
        <authorList>
            <person name="De Canck E."/>
        </authorList>
    </citation>
    <scope>NUCLEOTIDE SEQUENCE [LARGE SCALE GENOMIC DNA]</scope>
    <source>
        <strain evidence="5 6">LMG 29739</strain>
    </source>
</reference>
<dbReference type="Gene3D" id="1.10.10.10">
    <property type="entry name" value="Winged helix-like DNA-binding domain superfamily/Winged helix DNA-binding domain"/>
    <property type="match status" value="1"/>
</dbReference>
<keyword evidence="3" id="KW-0804">Transcription</keyword>
<keyword evidence="2" id="KW-0238">DNA-binding</keyword>
<evidence type="ECO:0000259" key="4">
    <source>
        <dbReference type="PROSITE" id="PS50995"/>
    </source>
</evidence>
<evidence type="ECO:0000256" key="3">
    <source>
        <dbReference type="ARBA" id="ARBA00023163"/>
    </source>
</evidence>
<dbReference type="GO" id="GO:0003700">
    <property type="term" value="F:DNA-binding transcription factor activity"/>
    <property type="evidence" value="ECO:0007669"/>
    <property type="project" value="InterPro"/>
</dbReference>
<keyword evidence="6" id="KW-1185">Reference proteome</keyword>
<accession>A0A6J5CYG3</accession>
<evidence type="ECO:0000313" key="6">
    <source>
        <dbReference type="Proteomes" id="UP000494329"/>
    </source>
</evidence>
<evidence type="ECO:0000256" key="2">
    <source>
        <dbReference type="ARBA" id="ARBA00023125"/>
    </source>
</evidence>
<dbReference type="GO" id="GO:0006950">
    <property type="term" value="P:response to stress"/>
    <property type="evidence" value="ECO:0007669"/>
    <property type="project" value="TreeGrafter"/>
</dbReference>
<dbReference type="InterPro" id="IPR036388">
    <property type="entry name" value="WH-like_DNA-bd_sf"/>
</dbReference>
<gene>
    <name evidence="5" type="ORF">LMG29739_00052</name>
</gene>
<evidence type="ECO:0000256" key="1">
    <source>
        <dbReference type="ARBA" id="ARBA00023015"/>
    </source>
</evidence>
<dbReference type="PROSITE" id="PS50995">
    <property type="entry name" value="HTH_MARR_2"/>
    <property type="match status" value="1"/>
</dbReference>
<evidence type="ECO:0000313" key="5">
    <source>
        <dbReference type="EMBL" id="CAB3745895.1"/>
    </source>
</evidence>
<dbReference type="InterPro" id="IPR039422">
    <property type="entry name" value="MarR/SlyA-like"/>
</dbReference>
<dbReference type="Proteomes" id="UP000494329">
    <property type="component" value="Unassembled WGS sequence"/>
</dbReference>
<name>A0A6J5CYG3_9BURK</name>
<dbReference type="GO" id="GO:0003677">
    <property type="term" value="F:DNA binding"/>
    <property type="evidence" value="ECO:0007669"/>
    <property type="project" value="UniProtKB-KW"/>
</dbReference>
<dbReference type="Pfam" id="PF12802">
    <property type="entry name" value="MarR_2"/>
    <property type="match status" value="1"/>
</dbReference>